<name>A0ABU3K4K4_9BACT</name>
<dbReference type="Proteomes" id="UP001250932">
    <property type="component" value="Unassembled WGS sequence"/>
</dbReference>
<keyword evidence="5" id="KW-0689">Ribosomal protein</keyword>
<dbReference type="GO" id="GO:0008168">
    <property type="term" value="F:methyltransferase activity"/>
    <property type="evidence" value="ECO:0007669"/>
    <property type="project" value="UniProtKB-KW"/>
</dbReference>
<dbReference type="Gene3D" id="3.40.50.150">
    <property type="entry name" value="Vaccinia Virus protein VP39"/>
    <property type="match status" value="1"/>
</dbReference>
<evidence type="ECO:0000256" key="2">
    <source>
        <dbReference type="ARBA" id="ARBA00022679"/>
    </source>
</evidence>
<keyword evidence="6" id="KW-1185">Reference proteome</keyword>
<evidence type="ECO:0000313" key="5">
    <source>
        <dbReference type="EMBL" id="MDT7041321.1"/>
    </source>
</evidence>
<dbReference type="InterPro" id="IPR029063">
    <property type="entry name" value="SAM-dependent_MTases_sf"/>
</dbReference>
<sequence>MTKYTDFINYHLSMLMDDARTGAYRQAISRVVKAGDVVVDVGCGSGILSLLARRAGAKHVYGIESEPVIEMAKLAAAQNGYQEKISFFHDMSFNVELPEKADVIVTETMGTFGFEEGILGSLTDARDRYLKPGGRLIPHSVELILVPVEMPQFYEHVVDFWVNGCQGFDFSPIRKLTVNNFHILKLHEGTFLAEPTRVEPIVFAETKMVEIDTKVSVYASRRGRCHGFAGWFNADLMPGLRISNDPRDKDSHWGVAFFPIEKPVTVDRGNRILCEFSSTGNGENWHWKVDVNGQHFEHSTLHGSPHSFSNHPKPQGA</sequence>
<evidence type="ECO:0000256" key="1">
    <source>
        <dbReference type="ARBA" id="ARBA00022603"/>
    </source>
</evidence>
<evidence type="ECO:0000313" key="6">
    <source>
        <dbReference type="Proteomes" id="UP001250932"/>
    </source>
</evidence>
<reference evidence="5 6" key="1">
    <citation type="journal article" date="2023" name="ISME J.">
        <title>Cultivation and genomic characterization of novel and ubiquitous marine nitrite-oxidizing bacteria from the Nitrospirales.</title>
        <authorList>
            <person name="Mueller A.J."/>
            <person name="Daebeler A."/>
            <person name="Herbold C.W."/>
            <person name="Kirkegaard R.H."/>
            <person name="Daims H."/>
        </authorList>
    </citation>
    <scope>NUCLEOTIDE SEQUENCE [LARGE SCALE GENOMIC DNA]</scope>
    <source>
        <strain evidence="5 6">EB</strain>
    </source>
</reference>
<dbReference type="GO" id="GO:0032259">
    <property type="term" value="P:methylation"/>
    <property type="evidence" value="ECO:0007669"/>
    <property type="project" value="UniProtKB-KW"/>
</dbReference>
<dbReference type="PROSITE" id="PS51678">
    <property type="entry name" value="SAM_MT_PRMT"/>
    <property type="match status" value="1"/>
</dbReference>
<accession>A0ABU3K4K4</accession>
<dbReference type="RefSeq" id="WP_313831676.1">
    <property type="nucleotide sequence ID" value="NZ_JAQOUE010000001.1"/>
</dbReference>
<keyword evidence="5" id="KW-0687">Ribonucleoprotein</keyword>
<evidence type="ECO:0000259" key="4">
    <source>
        <dbReference type="Pfam" id="PF22528"/>
    </source>
</evidence>
<dbReference type="Pfam" id="PF06325">
    <property type="entry name" value="PrmA"/>
    <property type="match status" value="1"/>
</dbReference>
<organism evidence="5 6">
    <name type="scientific">Candidatus Nitronereus thalassa</name>
    <dbReference type="NCBI Taxonomy" id="3020898"/>
    <lineage>
        <taxon>Bacteria</taxon>
        <taxon>Pseudomonadati</taxon>
        <taxon>Nitrospirota</taxon>
        <taxon>Nitrospiria</taxon>
        <taxon>Nitrospirales</taxon>
        <taxon>Nitrospiraceae</taxon>
        <taxon>Candidatus Nitronereus</taxon>
    </lineage>
</organism>
<dbReference type="SUPFAM" id="SSF53335">
    <property type="entry name" value="S-adenosyl-L-methionine-dependent methyltransferases"/>
    <property type="match status" value="1"/>
</dbReference>
<dbReference type="PANTHER" id="PTHR11006">
    <property type="entry name" value="PROTEIN ARGININE N-METHYLTRANSFERASE"/>
    <property type="match status" value="1"/>
</dbReference>
<dbReference type="CDD" id="cd02440">
    <property type="entry name" value="AdoMet_MTases"/>
    <property type="match status" value="1"/>
</dbReference>
<dbReference type="InterPro" id="IPR055135">
    <property type="entry name" value="PRMT_dom"/>
</dbReference>
<gene>
    <name evidence="5" type="ORF">PPG34_03105</name>
</gene>
<keyword evidence="1 5" id="KW-0489">Methyltransferase</keyword>
<dbReference type="Pfam" id="PF22528">
    <property type="entry name" value="PRMT_C"/>
    <property type="match status" value="1"/>
</dbReference>
<feature type="domain" description="Protein arginine N-methyltransferase" evidence="4">
    <location>
        <begin position="142"/>
        <end position="285"/>
    </location>
</feature>
<dbReference type="Gene3D" id="2.70.160.11">
    <property type="entry name" value="Hnrnp arginine n-methyltransferase1"/>
    <property type="match status" value="1"/>
</dbReference>
<dbReference type="EMBL" id="JAQOUE010000001">
    <property type="protein sequence ID" value="MDT7041321.1"/>
    <property type="molecule type" value="Genomic_DNA"/>
</dbReference>
<dbReference type="InterPro" id="IPR025799">
    <property type="entry name" value="Arg_MeTrfase"/>
</dbReference>
<comment type="caution">
    <text evidence="5">The sequence shown here is derived from an EMBL/GenBank/DDBJ whole genome shotgun (WGS) entry which is preliminary data.</text>
</comment>
<proteinExistence type="predicted"/>
<evidence type="ECO:0000256" key="3">
    <source>
        <dbReference type="ARBA" id="ARBA00022691"/>
    </source>
</evidence>
<keyword evidence="2" id="KW-0808">Transferase</keyword>
<dbReference type="PANTHER" id="PTHR11006:SF4">
    <property type="entry name" value="PROTEIN ARGININE N-METHYLTRANSFERASE 7"/>
    <property type="match status" value="1"/>
</dbReference>
<dbReference type="GO" id="GO:0005840">
    <property type="term" value="C:ribosome"/>
    <property type="evidence" value="ECO:0007669"/>
    <property type="project" value="UniProtKB-KW"/>
</dbReference>
<protein>
    <submittedName>
        <fullName evidence="5">50S ribosomal protein L11 methyltransferase</fullName>
    </submittedName>
</protein>
<keyword evidence="3" id="KW-0949">S-adenosyl-L-methionine</keyword>